<reference evidence="1 2" key="1">
    <citation type="submission" date="2019-08" db="EMBL/GenBank/DDBJ databases">
        <title>The genome of the soybean aphid Biotype 1, its phylome, world population structure and adaptation to the North American continent.</title>
        <authorList>
            <person name="Giordano R."/>
            <person name="Donthu R.K."/>
            <person name="Hernandez A.G."/>
            <person name="Wright C.L."/>
            <person name="Zimin A.V."/>
        </authorList>
    </citation>
    <scope>NUCLEOTIDE SEQUENCE [LARGE SCALE GENOMIC DNA]</scope>
    <source>
        <tissue evidence="1">Whole aphids</tissue>
    </source>
</reference>
<accession>A0A6G0TLU8</accession>
<evidence type="ECO:0000313" key="1">
    <source>
        <dbReference type="EMBL" id="KAE9534061.1"/>
    </source>
</evidence>
<comment type="caution">
    <text evidence="1">The sequence shown here is derived from an EMBL/GenBank/DDBJ whole genome shotgun (WGS) entry which is preliminary data.</text>
</comment>
<keyword evidence="2" id="KW-1185">Reference proteome</keyword>
<sequence length="291" mass="35127">MVQVALTRSEQGRDDQIKVKIEYNSYRLVVIFIKTITTKIKKNEITKCPPIGILMGNEVHGFSLCLYKFMIKSTAIIVKYYSLFFLSRKSFVWIIDLLSRNSEHKIKKHEITLRFKTYTVCYICMQSQVTRIIKNNMTYLTYRDNETKIFLYRNRYFPKIFNGCDQTIKYKYVHINKLLQWLNYYWIILKNYYELLYCVKSWVLFQLLSLSHCDADYEDFNLCLSLFAKIGVGFNSIGRYNLFNIIFDTYLVYKHLTKPQKKKNKKKKNFYFVHFTLYRSTIIDLENLRDK</sequence>
<dbReference type="EMBL" id="VYZN01000030">
    <property type="protein sequence ID" value="KAE9534061.1"/>
    <property type="molecule type" value="Genomic_DNA"/>
</dbReference>
<evidence type="ECO:0000313" key="2">
    <source>
        <dbReference type="Proteomes" id="UP000475862"/>
    </source>
</evidence>
<dbReference type="AlphaFoldDB" id="A0A6G0TLU8"/>
<proteinExistence type="predicted"/>
<protein>
    <submittedName>
        <fullName evidence="1">Uncharacterized protein</fullName>
    </submittedName>
</protein>
<organism evidence="1 2">
    <name type="scientific">Aphis glycines</name>
    <name type="common">Soybean aphid</name>
    <dbReference type="NCBI Taxonomy" id="307491"/>
    <lineage>
        <taxon>Eukaryota</taxon>
        <taxon>Metazoa</taxon>
        <taxon>Ecdysozoa</taxon>
        <taxon>Arthropoda</taxon>
        <taxon>Hexapoda</taxon>
        <taxon>Insecta</taxon>
        <taxon>Pterygota</taxon>
        <taxon>Neoptera</taxon>
        <taxon>Paraneoptera</taxon>
        <taxon>Hemiptera</taxon>
        <taxon>Sternorrhyncha</taxon>
        <taxon>Aphidomorpha</taxon>
        <taxon>Aphidoidea</taxon>
        <taxon>Aphididae</taxon>
        <taxon>Aphidini</taxon>
        <taxon>Aphis</taxon>
        <taxon>Aphis</taxon>
    </lineage>
</organism>
<dbReference type="Proteomes" id="UP000475862">
    <property type="component" value="Unassembled WGS sequence"/>
</dbReference>
<gene>
    <name evidence="1" type="ORF">AGLY_008797</name>
</gene>
<name>A0A6G0TLU8_APHGL</name>